<dbReference type="AlphaFoldDB" id="A0A8H7CQN5"/>
<accession>A0A8H7CQN5</accession>
<dbReference type="Gene3D" id="1.10.510.10">
    <property type="entry name" value="Transferase(Phosphotransferase) domain 1"/>
    <property type="match status" value="1"/>
</dbReference>
<comment type="caution">
    <text evidence="4">The sequence shown here is derived from an EMBL/GenBank/DDBJ whole genome shotgun (WGS) entry which is preliminary data.</text>
</comment>
<keyword evidence="5" id="KW-1185">Reference proteome</keyword>
<dbReference type="InterPro" id="IPR001245">
    <property type="entry name" value="Ser-Thr/Tyr_kinase_cat_dom"/>
</dbReference>
<organism evidence="4 5">
    <name type="scientific">Mycena sanguinolenta</name>
    <dbReference type="NCBI Taxonomy" id="230812"/>
    <lineage>
        <taxon>Eukaryota</taxon>
        <taxon>Fungi</taxon>
        <taxon>Dikarya</taxon>
        <taxon>Basidiomycota</taxon>
        <taxon>Agaricomycotina</taxon>
        <taxon>Agaricomycetes</taxon>
        <taxon>Agaricomycetidae</taxon>
        <taxon>Agaricales</taxon>
        <taxon>Marasmiineae</taxon>
        <taxon>Mycenaceae</taxon>
        <taxon>Mycena</taxon>
    </lineage>
</organism>
<dbReference type="Proteomes" id="UP000623467">
    <property type="component" value="Unassembled WGS sequence"/>
</dbReference>
<evidence type="ECO:0000259" key="3">
    <source>
        <dbReference type="PROSITE" id="PS50011"/>
    </source>
</evidence>
<dbReference type="InterPro" id="IPR008271">
    <property type="entry name" value="Ser/Thr_kinase_AS"/>
</dbReference>
<gene>
    <name evidence="4" type="ORF">MSAN_01803500</name>
</gene>
<evidence type="ECO:0000256" key="2">
    <source>
        <dbReference type="ARBA" id="ARBA00022840"/>
    </source>
</evidence>
<protein>
    <submittedName>
        <fullName evidence="4">Glycoside hydrolase family 76 protein</fullName>
    </submittedName>
</protein>
<name>A0A8H7CQN5_9AGAR</name>
<keyword evidence="2" id="KW-0067">ATP-binding</keyword>
<feature type="domain" description="Protein kinase" evidence="3">
    <location>
        <begin position="7"/>
        <end position="221"/>
    </location>
</feature>
<dbReference type="InterPro" id="IPR011009">
    <property type="entry name" value="Kinase-like_dom_sf"/>
</dbReference>
<evidence type="ECO:0000313" key="5">
    <source>
        <dbReference type="Proteomes" id="UP000623467"/>
    </source>
</evidence>
<evidence type="ECO:0000256" key="1">
    <source>
        <dbReference type="ARBA" id="ARBA00022741"/>
    </source>
</evidence>
<keyword evidence="4" id="KW-0378">Hydrolase</keyword>
<dbReference type="Pfam" id="PF07714">
    <property type="entry name" value="PK_Tyr_Ser-Thr"/>
    <property type="match status" value="1"/>
</dbReference>
<keyword evidence="1" id="KW-0547">Nucleotide-binding</keyword>
<sequence>MRVIEIFVAPCDWGYGGTGVLKIKDKQGSPFAPGHKADVFQGHLTWANGVRRPVAIKLSVGREARVWMPLEHDNLAPLLVFVEERNLLVSPFYKNGNMHDYLETHGSKLDASRRMSFVIGIASGLKYLHDNSVIHGDLKPENILVDDTENPRITDFGISKLEGSRGYTTASLGTQEYIAPELHDKVNNPAPTGSWTTKASDVYSFGILATEVNTLSSVFSP</sequence>
<dbReference type="PROSITE" id="PS00108">
    <property type="entry name" value="PROTEIN_KINASE_ST"/>
    <property type="match status" value="1"/>
</dbReference>
<dbReference type="InterPro" id="IPR000719">
    <property type="entry name" value="Prot_kinase_dom"/>
</dbReference>
<proteinExistence type="predicted"/>
<dbReference type="GO" id="GO:0016787">
    <property type="term" value="F:hydrolase activity"/>
    <property type="evidence" value="ECO:0007669"/>
    <property type="project" value="UniProtKB-KW"/>
</dbReference>
<dbReference type="GO" id="GO:0005886">
    <property type="term" value="C:plasma membrane"/>
    <property type="evidence" value="ECO:0007669"/>
    <property type="project" value="TreeGrafter"/>
</dbReference>
<dbReference type="EMBL" id="JACAZH010000018">
    <property type="protein sequence ID" value="KAF7346659.1"/>
    <property type="molecule type" value="Genomic_DNA"/>
</dbReference>
<dbReference type="SMART" id="SM00220">
    <property type="entry name" value="S_TKc"/>
    <property type="match status" value="1"/>
</dbReference>
<dbReference type="OrthoDB" id="10252171at2759"/>
<reference evidence="4" key="1">
    <citation type="submission" date="2020-05" db="EMBL/GenBank/DDBJ databases">
        <title>Mycena genomes resolve the evolution of fungal bioluminescence.</title>
        <authorList>
            <person name="Tsai I.J."/>
        </authorList>
    </citation>
    <scope>NUCLEOTIDE SEQUENCE</scope>
    <source>
        <strain evidence="4">160909Yilan</strain>
    </source>
</reference>
<dbReference type="PANTHER" id="PTHR27001">
    <property type="entry name" value="OS01G0253100 PROTEIN"/>
    <property type="match status" value="1"/>
</dbReference>
<dbReference type="GO" id="GO:0005524">
    <property type="term" value="F:ATP binding"/>
    <property type="evidence" value="ECO:0007669"/>
    <property type="project" value="UniProtKB-KW"/>
</dbReference>
<evidence type="ECO:0000313" key="4">
    <source>
        <dbReference type="EMBL" id="KAF7346659.1"/>
    </source>
</evidence>
<dbReference type="SUPFAM" id="SSF56112">
    <property type="entry name" value="Protein kinase-like (PK-like)"/>
    <property type="match status" value="1"/>
</dbReference>
<dbReference type="GO" id="GO:0004672">
    <property type="term" value="F:protein kinase activity"/>
    <property type="evidence" value="ECO:0007669"/>
    <property type="project" value="InterPro"/>
</dbReference>
<dbReference type="PROSITE" id="PS50011">
    <property type="entry name" value="PROTEIN_KINASE_DOM"/>
    <property type="match status" value="1"/>
</dbReference>
<dbReference type="PANTHER" id="PTHR27001:SF931">
    <property type="entry name" value="OS11G0664100 PROTEIN"/>
    <property type="match status" value="1"/>
</dbReference>